<gene>
    <name evidence="2" type="ORF">CYMTET_43496</name>
</gene>
<proteinExistence type="predicted"/>
<evidence type="ECO:0000313" key="2">
    <source>
        <dbReference type="EMBL" id="KAK3246997.1"/>
    </source>
</evidence>
<protein>
    <submittedName>
        <fullName evidence="2">Uncharacterized protein</fullName>
    </submittedName>
</protein>
<dbReference type="Proteomes" id="UP001190700">
    <property type="component" value="Unassembled WGS sequence"/>
</dbReference>
<comment type="caution">
    <text evidence="2">The sequence shown here is derived from an EMBL/GenBank/DDBJ whole genome shotgun (WGS) entry which is preliminary data.</text>
</comment>
<organism evidence="2 3">
    <name type="scientific">Cymbomonas tetramitiformis</name>
    <dbReference type="NCBI Taxonomy" id="36881"/>
    <lineage>
        <taxon>Eukaryota</taxon>
        <taxon>Viridiplantae</taxon>
        <taxon>Chlorophyta</taxon>
        <taxon>Pyramimonadophyceae</taxon>
        <taxon>Pyramimonadales</taxon>
        <taxon>Pyramimonadaceae</taxon>
        <taxon>Cymbomonas</taxon>
    </lineage>
</organism>
<reference evidence="2 3" key="1">
    <citation type="journal article" date="2015" name="Genome Biol. Evol.">
        <title>Comparative Genomics of a Bacterivorous Green Alga Reveals Evolutionary Causalities and Consequences of Phago-Mixotrophic Mode of Nutrition.</title>
        <authorList>
            <person name="Burns J.A."/>
            <person name="Paasch A."/>
            <person name="Narechania A."/>
            <person name="Kim E."/>
        </authorList>
    </citation>
    <scope>NUCLEOTIDE SEQUENCE [LARGE SCALE GENOMIC DNA]</scope>
    <source>
        <strain evidence="2 3">PLY_AMNH</strain>
    </source>
</reference>
<dbReference type="AlphaFoldDB" id="A0AAE0F0K3"/>
<dbReference type="EMBL" id="LGRX02029315">
    <property type="protein sequence ID" value="KAK3246997.1"/>
    <property type="molecule type" value="Genomic_DNA"/>
</dbReference>
<name>A0AAE0F0K3_9CHLO</name>
<feature type="coiled-coil region" evidence="1">
    <location>
        <begin position="82"/>
        <end position="116"/>
    </location>
</feature>
<keyword evidence="3" id="KW-1185">Reference proteome</keyword>
<sequence>MGDTTIFYAVLSPESTKKAEACSNKRNIPLSVLGEATNNNYISKPGELHGNENDSDLPRLFQYVSTANAELQGENAELSYMVDVLQTENRRQQAQINELRTEIVRKQAEIDELRTENVRGTSSFGIQDRTLSYERRMSGFKLKTASWQRIMSDKKYKTASCKDRTLRCERPC</sequence>
<keyword evidence="1" id="KW-0175">Coiled coil</keyword>
<evidence type="ECO:0000313" key="3">
    <source>
        <dbReference type="Proteomes" id="UP001190700"/>
    </source>
</evidence>
<evidence type="ECO:0000256" key="1">
    <source>
        <dbReference type="SAM" id="Coils"/>
    </source>
</evidence>
<accession>A0AAE0F0K3</accession>